<keyword evidence="3" id="KW-1185">Reference proteome</keyword>
<organism evidence="2 3">
    <name type="scientific">Dentiscutata erythropus</name>
    <dbReference type="NCBI Taxonomy" id="1348616"/>
    <lineage>
        <taxon>Eukaryota</taxon>
        <taxon>Fungi</taxon>
        <taxon>Fungi incertae sedis</taxon>
        <taxon>Mucoromycota</taxon>
        <taxon>Glomeromycotina</taxon>
        <taxon>Glomeromycetes</taxon>
        <taxon>Diversisporales</taxon>
        <taxon>Gigasporaceae</taxon>
        <taxon>Dentiscutata</taxon>
    </lineage>
</organism>
<sequence>MAPKRRPITGFPSSKMHNKPKKKTSVNNSFTNIRFTAPRKAQDALTNLEKEQALVTLIYRPKSKDHEEMKPYTLNSQEYVSHQKNEEIKPYALNLQDIRFTIPGKLKDALTNLTYTSKKVKKIRYKTIRPNSQNICFTVSRKAQRHPSKPRKKKNKRLVTYLQSKKQEQRKMKPYFPDSQDIHFPVLKKAQKRLTDLEKRTSVSNLFISQKQEQRRNETICPEFARHTLQSSQKNSKTL</sequence>
<comment type="caution">
    <text evidence="2">The sequence shown here is derived from an EMBL/GenBank/DDBJ whole genome shotgun (WGS) entry which is preliminary data.</text>
</comment>
<feature type="region of interest" description="Disordered" evidence="1">
    <location>
        <begin position="1"/>
        <end position="33"/>
    </location>
</feature>
<dbReference type="EMBL" id="CAJVPY010007235">
    <property type="protein sequence ID" value="CAG8677319.1"/>
    <property type="molecule type" value="Genomic_DNA"/>
</dbReference>
<evidence type="ECO:0000256" key="1">
    <source>
        <dbReference type="SAM" id="MobiDB-lite"/>
    </source>
</evidence>
<reference evidence="2" key="1">
    <citation type="submission" date="2021-06" db="EMBL/GenBank/DDBJ databases">
        <authorList>
            <person name="Kallberg Y."/>
            <person name="Tangrot J."/>
            <person name="Rosling A."/>
        </authorList>
    </citation>
    <scope>NUCLEOTIDE SEQUENCE</scope>
    <source>
        <strain evidence="2">MA453B</strain>
    </source>
</reference>
<gene>
    <name evidence="2" type="ORF">DERYTH_LOCUS11589</name>
</gene>
<dbReference type="Proteomes" id="UP000789405">
    <property type="component" value="Unassembled WGS sequence"/>
</dbReference>
<protein>
    <submittedName>
        <fullName evidence="2">19821_t:CDS:1</fullName>
    </submittedName>
</protein>
<proteinExistence type="predicted"/>
<accession>A0A9N9HCM8</accession>
<dbReference type="AlphaFoldDB" id="A0A9N9HCM8"/>
<name>A0A9N9HCM8_9GLOM</name>
<evidence type="ECO:0000313" key="2">
    <source>
        <dbReference type="EMBL" id="CAG8677319.1"/>
    </source>
</evidence>
<evidence type="ECO:0000313" key="3">
    <source>
        <dbReference type="Proteomes" id="UP000789405"/>
    </source>
</evidence>